<feature type="domain" description="PAS" evidence="19">
    <location>
        <begin position="174"/>
        <end position="244"/>
    </location>
</feature>
<dbReference type="InterPro" id="IPR003594">
    <property type="entry name" value="HATPase_dom"/>
</dbReference>
<evidence type="ECO:0000256" key="5">
    <source>
        <dbReference type="ARBA" id="ARBA00022553"/>
    </source>
</evidence>
<dbReference type="EMBL" id="FNCW01000008">
    <property type="protein sequence ID" value="SDG81771.1"/>
    <property type="molecule type" value="Genomic_DNA"/>
</dbReference>
<evidence type="ECO:0000259" key="17">
    <source>
        <dbReference type="PROSITE" id="PS50109"/>
    </source>
</evidence>
<dbReference type="SUPFAM" id="SSF55785">
    <property type="entry name" value="PYP-like sensor domain (PAS domain)"/>
    <property type="match status" value="1"/>
</dbReference>
<dbReference type="SUPFAM" id="SSF47226">
    <property type="entry name" value="Histidine-containing phosphotransfer domain, HPT domain"/>
    <property type="match status" value="1"/>
</dbReference>
<dbReference type="FunFam" id="3.30.565.10:FF:000010">
    <property type="entry name" value="Sensor histidine kinase RcsC"/>
    <property type="match status" value="1"/>
</dbReference>
<dbReference type="Pfam" id="PF13426">
    <property type="entry name" value="PAS_9"/>
    <property type="match status" value="1"/>
</dbReference>
<dbReference type="PROSITE" id="PS50113">
    <property type="entry name" value="PAC"/>
    <property type="match status" value="1"/>
</dbReference>
<evidence type="ECO:0000313" key="23">
    <source>
        <dbReference type="Proteomes" id="UP000199296"/>
    </source>
</evidence>
<dbReference type="Pfam" id="PF02518">
    <property type="entry name" value="HATPase_c"/>
    <property type="match status" value="1"/>
</dbReference>
<keyword evidence="10" id="KW-0067">ATP-binding</keyword>
<dbReference type="FunFam" id="1.10.287.130:FF:000004">
    <property type="entry name" value="Ethylene receptor 1"/>
    <property type="match status" value="1"/>
</dbReference>
<dbReference type="PRINTS" id="PR00344">
    <property type="entry name" value="BCTRLSENSOR"/>
</dbReference>
<feature type="domain" description="HPt" evidence="21">
    <location>
        <begin position="708"/>
        <end position="806"/>
    </location>
</feature>
<organism evidence="22 23">
    <name type="scientific">Psychroflexus sediminis</name>
    <dbReference type="NCBI Taxonomy" id="470826"/>
    <lineage>
        <taxon>Bacteria</taxon>
        <taxon>Pseudomonadati</taxon>
        <taxon>Bacteroidota</taxon>
        <taxon>Flavobacteriia</taxon>
        <taxon>Flavobacteriales</taxon>
        <taxon>Flavobacteriaceae</taxon>
        <taxon>Psychroflexus</taxon>
    </lineage>
</organism>
<dbReference type="InterPro" id="IPR005467">
    <property type="entry name" value="His_kinase_dom"/>
</dbReference>
<sequence>MLGKIKNVQLSEIWKDGNLDFTSWLSENLKDIGNAIGLELKFEAKEIPLGPFSVNILARDEKTNKVVVIVNQFDNTDYEHLGKFITYASVLDASAVIWIASSFKDEHKKGLDWLNDHTSDEIGFYGIKIELWQIGNSQPAARFNVISQPNSAVRQARLGQITETRKRRSDKELEANELEKSLDKANAIVKFDLNGKIASVNKLFCDMLEYEPDELIAKDFDILVPSPEMQKNFKDCLEESKKGTSQQKKFKTNTKSGKEKWIEASFLPIFDKEDKLIFILKIADDITEDVNYQKDLEKAKLEAEKALVAKDNFLCNMSHEIRTPLNAIIGFSDLLRKEKLNDTQFEHVDIILSAGENLLRIINDILDLSKIESGNFQLEKKLFSPAKVLKSVCKMQSEKASEKNIRLEEDIDDSVPEMVLGDEYRLTQIIINLVNNAIKFTHEGFVKISASAELQEDAHCLLLIKIQDSGIGIPEDKQQMIFERFTQADTDTTRKFGGTGLGLNIVKLLVNNFNGSLSLESKVGEGSVFSLSIPFKVEHESKEDKQEDISEYKLLQGKILMFEDNPLNQKLGQKIITELGHELVIVSNGVEGVEWLINNNGIDLILMDLQMPRMDGFEATSIIRNELKLKVPIIAMTAHSLSQEKAKCIDYGMNDFLSKPFKLYDLSKKIQTALSGKKSSVGSACELDEQKPDKLYDLKELKMLASGNKEFIYEMFDVFISETPEELMRIQNGIHNNDYKTIYQTCHKLKSSYDVIGYKNVFLLKKIEEMCQNGDSFEDIQTTFKKLKSETADIIEDLTEVLKLNK</sequence>
<evidence type="ECO:0000256" key="1">
    <source>
        <dbReference type="ARBA" id="ARBA00000085"/>
    </source>
</evidence>
<dbReference type="GO" id="GO:0000155">
    <property type="term" value="F:phosphorelay sensor kinase activity"/>
    <property type="evidence" value="ECO:0007669"/>
    <property type="project" value="InterPro"/>
</dbReference>
<dbReference type="InterPro" id="IPR001789">
    <property type="entry name" value="Sig_transdc_resp-reg_receiver"/>
</dbReference>
<proteinExistence type="predicted"/>
<comment type="catalytic activity">
    <reaction evidence="1">
        <text>ATP + protein L-histidine = ADP + protein N-phospho-L-histidine.</text>
        <dbReference type="EC" id="2.7.13.3"/>
    </reaction>
</comment>
<feature type="domain" description="Histidine kinase" evidence="17">
    <location>
        <begin position="316"/>
        <end position="537"/>
    </location>
</feature>
<reference evidence="22 23" key="1">
    <citation type="submission" date="2016-10" db="EMBL/GenBank/DDBJ databases">
        <authorList>
            <person name="de Groot N.N."/>
        </authorList>
    </citation>
    <scope>NUCLEOTIDE SEQUENCE [LARGE SCALE GENOMIC DNA]</scope>
    <source>
        <strain evidence="22 23">DSM 19803</strain>
    </source>
</reference>
<evidence type="ECO:0000256" key="8">
    <source>
        <dbReference type="ARBA" id="ARBA00022741"/>
    </source>
</evidence>
<evidence type="ECO:0000259" key="19">
    <source>
        <dbReference type="PROSITE" id="PS50112"/>
    </source>
</evidence>
<feature type="domain" description="Response regulatory" evidence="18">
    <location>
        <begin position="558"/>
        <end position="674"/>
    </location>
</feature>
<dbReference type="CDD" id="cd17546">
    <property type="entry name" value="REC_hyHK_CKI1_RcsC-like"/>
    <property type="match status" value="1"/>
</dbReference>
<dbReference type="NCBIfam" id="TIGR00229">
    <property type="entry name" value="sensory_box"/>
    <property type="match status" value="1"/>
</dbReference>
<evidence type="ECO:0000256" key="12">
    <source>
        <dbReference type="ARBA" id="ARBA00023012"/>
    </source>
</evidence>
<dbReference type="Gene3D" id="1.20.120.160">
    <property type="entry name" value="HPT domain"/>
    <property type="match status" value="1"/>
</dbReference>
<dbReference type="Pfam" id="PF00512">
    <property type="entry name" value="HisKA"/>
    <property type="match status" value="1"/>
</dbReference>
<dbReference type="InterPro" id="IPR000700">
    <property type="entry name" value="PAS-assoc_C"/>
</dbReference>
<dbReference type="PROSITE" id="PS50110">
    <property type="entry name" value="RESPONSE_REGULATORY"/>
    <property type="match status" value="1"/>
</dbReference>
<evidence type="ECO:0000256" key="13">
    <source>
        <dbReference type="ARBA" id="ARBA00023136"/>
    </source>
</evidence>
<keyword evidence="13" id="KW-0472">Membrane</keyword>
<evidence type="ECO:0000313" key="22">
    <source>
        <dbReference type="EMBL" id="SDG81771.1"/>
    </source>
</evidence>
<dbReference type="AlphaFoldDB" id="A0A1G7XCD5"/>
<dbReference type="SUPFAM" id="SSF55874">
    <property type="entry name" value="ATPase domain of HSP90 chaperone/DNA topoisomerase II/histidine kinase"/>
    <property type="match status" value="1"/>
</dbReference>
<dbReference type="Gene3D" id="1.10.287.130">
    <property type="match status" value="1"/>
</dbReference>
<dbReference type="SUPFAM" id="SSF52172">
    <property type="entry name" value="CheY-like"/>
    <property type="match status" value="1"/>
</dbReference>
<evidence type="ECO:0000256" key="16">
    <source>
        <dbReference type="SAM" id="Coils"/>
    </source>
</evidence>
<evidence type="ECO:0000256" key="10">
    <source>
        <dbReference type="ARBA" id="ARBA00022840"/>
    </source>
</evidence>
<evidence type="ECO:0000256" key="6">
    <source>
        <dbReference type="ARBA" id="ARBA00022679"/>
    </source>
</evidence>
<keyword evidence="9" id="KW-0418">Kinase</keyword>
<evidence type="ECO:0000259" key="20">
    <source>
        <dbReference type="PROSITE" id="PS50113"/>
    </source>
</evidence>
<dbReference type="SMART" id="SM00387">
    <property type="entry name" value="HATPase_c"/>
    <property type="match status" value="1"/>
</dbReference>
<dbReference type="GO" id="GO:0005886">
    <property type="term" value="C:plasma membrane"/>
    <property type="evidence" value="ECO:0007669"/>
    <property type="project" value="UniProtKB-SubCell"/>
</dbReference>
<dbReference type="OrthoDB" id="9811889at2"/>
<dbReference type="InterPro" id="IPR008207">
    <property type="entry name" value="Sig_transdc_His_kin_Hpt_dom"/>
</dbReference>
<evidence type="ECO:0000256" key="14">
    <source>
        <dbReference type="PROSITE-ProRule" id="PRU00110"/>
    </source>
</evidence>
<keyword evidence="11" id="KW-1133">Transmembrane helix</keyword>
<evidence type="ECO:0000256" key="9">
    <source>
        <dbReference type="ARBA" id="ARBA00022777"/>
    </source>
</evidence>
<dbReference type="InterPro" id="IPR003661">
    <property type="entry name" value="HisK_dim/P_dom"/>
</dbReference>
<gene>
    <name evidence="22" type="ORF">SAMN04488027_10819</name>
</gene>
<keyword evidence="5 15" id="KW-0597">Phosphoprotein</keyword>
<dbReference type="Gene3D" id="3.30.450.20">
    <property type="entry name" value="PAS domain"/>
    <property type="match status" value="1"/>
</dbReference>
<dbReference type="InterPro" id="IPR000014">
    <property type="entry name" value="PAS"/>
</dbReference>
<dbReference type="InterPro" id="IPR036097">
    <property type="entry name" value="HisK_dim/P_sf"/>
</dbReference>
<keyword evidence="12" id="KW-0902">Two-component regulatory system</keyword>
<feature type="modified residue" description="4-aspartylphosphate" evidence="15">
    <location>
        <position position="608"/>
    </location>
</feature>
<name>A0A1G7XCD5_9FLAO</name>
<dbReference type="InterPro" id="IPR004358">
    <property type="entry name" value="Sig_transdc_His_kin-like_C"/>
</dbReference>
<evidence type="ECO:0000256" key="11">
    <source>
        <dbReference type="ARBA" id="ARBA00022989"/>
    </source>
</evidence>
<dbReference type="PROSITE" id="PS50109">
    <property type="entry name" value="HIS_KIN"/>
    <property type="match status" value="1"/>
</dbReference>
<dbReference type="STRING" id="470826.SAMN04488027_10819"/>
<evidence type="ECO:0000256" key="2">
    <source>
        <dbReference type="ARBA" id="ARBA00004651"/>
    </source>
</evidence>
<dbReference type="GO" id="GO:0005524">
    <property type="term" value="F:ATP binding"/>
    <property type="evidence" value="ECO:0007669"/>
    <property type="project" value="UniProtKB-KW"/>
</dbReference>
<evidence type="ECO:0000259" key="18">
    <source>
        <dbReference type="PROSITE" id="PS50110"/>
    </source>
</evidence>
<dbReference type="SMART" id="SM00448">
    <property type="entry name" value="REC"/>
    <property type="match status" value="1"/>
</dbReference>
<comment type="subcellular location">
    <subcellularLocation>
        <location evidence="2">Cell membrane</location>
        <topology evidence="2">Multi-pass membrane protein</topology>
    </subcellularLocation>
</comment>
<protein>
    <recommendedName>
        <fullName evidence="3">histidine kinase</fullName>
        <ecNumber evidence="3">2.7.13.3</ecNumber>
    </recommendedName>
</protein>
<dbReference type="InterPro" id="IPR035965">
    <property type="entry name" value="PAS-like_dom_sf"/>
</dbReference>
<feature type="coiled-coil region" evidence="16">
    <location>
        <begin position="161"/>
        <end position="188"/>
    </location>
</feature>
<dbReference type="Gene3D" id="3.30.565.10">
    <property type="entry name" value="Histidine kinase-like ATPase, C-terminal domain"/>
    <property type="match status" value="1"/>
</dbReference>
<dbReference type="PANTHER" id="PTHR45339">
    <property type="entry name" value="HYBRID SIGNAL TRANSDUCTION HISTIDINE KINASE J"/>
    <property type="match status" value="1"/>
</dbReference>
<dbReference type="InterPro" id="IPR011006">
    <property type="entry name" value="CheY-like_superfamily"/>
</dbReference>
<dbReference type="Gene3D" id="3.40.50.2300">
    <property type="match status" value="1"/>
</dbReference>
<dbReference type="Pfam" id="PF00072">
    <property type="entry name" value="Response_reg"/>
    <property type="match status" value="1"/>
</dbReference>
<keyword evidence="4" id="KW-1003">Cell membrane</keyword>
<dbReference type="CDD" id="cd00082">
    <property type="entry name" value="HisKA"/>
    <property type="match status" value="1"/>
</dbReference>
<dbReference type="PROSITE" id="PS50112">
    <property type="entry name" value="PAS"/>
    <property type="match status" value="1"/>
</dbReference>
<evidence type="ECO:0000256" key="15">
    <source>
        <dbReference type="PROSITE-ProRule" id="PRU00169"/>
    </source>
</evidence>
<keyword evidence="7" id="KW-0812">Transmembrane</keyword>
<dbReference type="SUPFAM" id="SSF47384">
    <property type="entry name" value="Homodimeric domain of signal transducing histidine kinase"/>
    <property type="match status" value="1"/>
</dbReference>
<feature type="domain" description="PAC" evidence="20">
    <location>
        <begin position="246"/>
        <end position="298"/>
    </location>
</feature>
<feature type="modified residue" description="Phosphohistidine" evidence="14">
    <location>
        <position position="747"/>
    </location>
</feature>
<evidence type="ECO:0000256" key="7">
    <source>
        <dbReference type="ARBA" id="ARBA00022692"/>
    </source>
</evidence>
<dbReference type="PANTHER" id="PTHR45339:SF1">
    <property type="entry name" value="HYBRID SIGNAL TRANSDUCTION HISTIDINE KINASE J"/>
    <property type="match status" value="1"/>
</dbReference>
<dbReference type="InterPro" id="IPR036641">
    <property type="entry name" value="HPT_dom_sf"/>
</dbReference>
<keyword evidence="8" id="KW-0547">Nucleotide-binding</keyword>
<dbReference type="CDD" id="cd00130">
    <property type="entry name" value="PAS"/>
    <property type="match status" value="1"/>
</dbReference>
<evidence type="ECO:0000259" key="21">
    <source>
        <dbReference type="PROSITE" id="PS50894"/>
    </source>
</evidence>
<dbReference type="PROSITE" id="PS50894">
    <property type="entry name" value="HPT"/>
    <property type="match status" value="1"/>
</dbReference>
<dbReference type="RefSeq" id="WP_093368097.1">
    <property type="nucleotide sequence ID" value="NZ_FNCW01000008.1"/>
</dbReference>
<evidence type="ECO:0000256" key="4">
    <source>
        <dbReference type="ARBA" id="ARBA00022475"/>
    </source>
</evidence>
<dbReference type="EC" id="2.7.13.3" evidence="3"/>
<keyword evidence="23" id="KW-1185">Reference proteome</keyword>
<accession>A0A1G7XCD5</accession>
<dbReference type="SMART" id="SM00388">
    <property type="entry name" value="HisKA"/>
    <property type="match status" value="1"/>
</dbReference>
<dbReference type="Proteomes" id="UP000199296">
    <property type="component" value="Unassembled WGS sequence"/>
</dbReference>
<evidence type="ECO:0000256" key="3">
    <source>
        <dbReference type="ARBA" id="ARBA00012438"/>
    </source>
</evidence>
<keyword evidence="16" id="KW-0175">Coiled coil</keyword>
<dbReference type="InterPro" id="IPR036890">
    <property type="entry name" value="HATPase_C_sf"/>
</dbReference>
<keyword evidence="6" id="KW-0808">Transferase</keyword>
<dbReference type="CDD" id="cd16922">
    <property type="entry name" value="HATPase_EvgS-ArcB-TorS-like"/>
    <property type="match status" value="1"/>
</dbReference>